<protein>
    <recommendedName>
        <fullName evidence="1">Carbohydrate kinase PfkB domain-containing protein</fullName>
    </recommendedName>
</protein>
<accession>A0A381VIX4</accession>
<gene>
    <name evidence="2" type="ORF">METZ01_LOCUS93104</name>
</gene>
<feature type="domain" description="Carbohydrate kinase PfkB" evidence="1">
    <location>
        <begin position="14"/>
        <end position="293"/>
    </location>
</feature>
<proteinExistence type="predicted"/>
<reference evidence="2" key="1">
    <citation type="submission" date="2018-05" db="EMBL/GenBank/DDBJ databases">
        <authorList>
            <person name="Lanie J.A."/>
            <person name="Ng W.-L."/>
            <person name="Kazmierczak K.M."/>
            <person name="Andrzejewski T.M."/>
            <person name="Davidsen T.M."/>
            <person name="Wayne K.J."/>
            <person name="Tettelin H."/>
            <person name="Glass J.I."/>
            <person name="Rusch D."/>
            <person name="Podicherti R."/>
            <person name="Tsui H.-C.T."/>
            <person name="Winkler M.E."/>
        </authorList>
    </citation>
    <scope>NUCLEOTIDE SEQUENCE</scope>
</reference>
<dbReference type="AlphaFoldDB" id="A0A381VIX4"/>
<organism evidence="2">
    <name type="scientific">marine metagenome</name>
    <dbReference type="NCBI Taxonomy" id="408172"/>
    <lineage>
        <taxon>unclassified sequences</taxon>
        <taxon>metagenomes</taxon>
        <taxon>ecological metagenomes</taxon>
    </lineage>
</organism>
<name>A0A381VIX4_9ZZZZ</name>
<evidence type="ECO:0000259" key="1">
    <source>
        <dbReference type="Pfam" id="PF00294"/>
    </source>
</evidence>
<sequence length="300" mass="34581">MAYMTYLQKKFRFDICICGHTMKDTIYTLKKYPKESSDTRDATLINRFGGITNTIKGIRYLNKKIIMKSVSILGKDQDGDNAIQELKNLKVDYKSIARNSFTNDVLILISKLKSTKTVIVRFLSKKPKKKMNISDSFWVHFMYLDNKQFIDKFGNLVLDKKPGQFFSADISDKTINQFNLDKYLNKLDCLIFSTKELPTLFKDTKCKEFNKTSMANILKLSKKINYIIVHNKKKSIYVDHGKIFSVKNNNKIDYKNPNILGAGDHFAASIINDMISKKVPPAKMLKKAHKFSSNYCLGKL</sequence>
<dbReference type="InterPro" id="IPR029056">
    <property type="entry name" value="Ribokinase-like"/>
</dbReference>
<dbReference type="InterPro" id="IPR011611">
    <property type="entry name" value="PfkB_dom"/>
</dbReference>
<dbReference type="EMBL" id="UINC01008956">
    <property type="protein sequence ID" value="SVA40250.1"/>
    <property type="molecule type" value="Genomic_DNA"/>
</dbReference>
<dbReference type="Gene3D" id="3.40.1190.20">
    <property type="match status" value="1"/>
</dbReference>
<evidence type="ECO:0000313" key="2">
    <source>
        <dbReference type="EMBL" id="SVA40250.1"/>
    </source>
</evidence>
<dbReference type="Pfam" id="PF00294">
    <property type="entry name" value="PfkB"/>
    <property type="match status" value="1"/>
</dbReference>
<dbReference type="SUPFAM" id="SSF53613">
    <property type="entry name" value="Ribokinase-like"/>
    <property type="match status" value="1"/>
</dbReference>